<dbReference type="InterPro" id="IPR015366">
    <property type="entry name" value="S53_propep"/>
</dbReference>
<dbReference type="PROSITE" id="PS51695">
    <property type="entry name" value="SEDOLISIN"/>
    <property type="match status" value="1"/>
</dbReference>
<comment type="subcellular location">
    <subcellularLocation>
        <location evidence="3">Secreted</location>
        <location evidence="3">Extracellular space</location>
    </subcellularLocation>
</comment>
<evidence type="ECO:0000256" key="15">
    <source>
        <dbReference type="PROSITE-ProRule" id="PRU01032"/>
    </source>
</evidence>
<dbReference type="EC" id="3.4.14.10" evidence="4"/>
<comment type="caution">
    <text evidence="18">The sequence shown here is derived from an EMBL/GenBank/DDBJ whole genome shotgun (WGS) entry which is preliminary data.</text>
</comment>
<keyword evidence="5" id="KW-0964">Secreted</keyword>
<keyword evidence="8 16" id="KW-0732">Signal</keyword>
<dbReference type="PANTHER" id="PTHR14218:SF15">
    <property type="entry name" value="TRIPEPTIDYL-PEPTIDASE 1"/>
    <property type="match status" value="1"/>
</dbReference>
<dbReference type="PANTHER" id="PTHR14218">
    <property type="entry name" value="PROTEASE S8 TRIPEPTIDYL PEPTIDASE I CLN2"/>
    <property type="match status" value="1"/>
</dbReference>
<evidence type="ECO:0000256" key="13">
    <source>
        <dbReference type="ARBA" id="ARBA00023145"/>
    </source>
</evidence>
<dbReference type="GO" id="GO:0046872">
    <property type="term" value="F:metal ion binding"/>
    <property type="evidence" value="ECO:0007669"/>
    <property type="project" value="UniProtKB-UniRule"/>
</dbReference>
<feature type="binding site" evidence="15">
    <location>
        <position position="558"/>
    </location>
    <ligand>
        <name>Ca(2+)</name>
        <dbReference type="ChEBI" id="CHEBI:29108"/>
    </ligand>
</feature>
<dbReference type="PROSITE" id="PS00138">
    <property type="entry name" value="SUBTILASE_SER"/>
    <property type="match status" value="1"/>
</dbReference>
<comment type="catalytic activity">
    <reaction evidence="1">
        <text>Release of an N-terminal tripeptide from a polypeptide.</text>
        <dbReference type="EC" id="3.4.14.10"/>
    </reaction>
</comment>
<keyword evidence="13" id="KW-0865">Zymogen</keyword>
<feature type="binding site" evidence="15">
    <location>
        <position position="537"/>
    </location>
    <ligand>
        <name>Ca(2+)</name>
        <dbReference type="ChEBI" id="CHEBI:29108"/>
    </ligand>
</feature>
<organism evidence="18 19">
    <name type="scientific">Lactarius akahatsu</name>
    <dbReference type="NCBI Taxonomy" id="416441"/>
    <lineage>
        <taxon>Eukaryota</taxon>
        <taxon>Fungi</taxon>
        <taxon>Dikarya</taxon>
        <taxon>Basidiomycota</taxon>
        <taxon>Agaricomycotina</taxon>
        <taxon>Agaricomycetes</taxon>
        <taxon>Russulales</taxon>
        <taxon>Russulaceae</taxon>
        <taxon>Lactarius</taxon>
    </lineage>
</organism>
<reference evidence="18" key="1">
    <citation type="submission" date="2022-01" db="EMBL/GenBank/DDBJ databases">
        <title>Comparative genomics reveals a dynamic genome evolution in the ectomycorrhizal milk-cap (Lactarius) mushrooms.</title>
        <authorList>
            <consortium name="DOE Joint Genome Institute"/>
            <person name="Lebreton A."/>
            <person name="Tang N."/>
            <person name="Kuo A."/>
            <person name="LaButti K."/>
            <person name="Drula E."/>
            <person name="Barry K."/>
            <person name="Clum A."/>
            <person name="Lipzen A."/>
            <person name="Mousain D."/>
            <person name="Ng V."/>
            <person name="Wang R."/>
            <person name="Wang X."/>
            <person name="Dai Y."/>
            <person name="Henrissat B."/>
            <person name="Grigoriev I.V."/>
            <person name="Guerin-Laguette A."/>
            <person name="Yu F."/>
            <person name="Martin F.M."/>
        </authorList>
    </citation>
    <scope>NUCLEOTIDE SEQUENCE</scope>
    <source>
        <strain evidence="18">QP</strain>
    </source>
</reference>
<evidence type="ECO:0000256" key="4">
    <source>
        <dbReference type="ARBA" id="ARBA00012462"/>
    </source>
</evidence>
<evidence type="ECO:0000256" key="3">
    <source>
        <dbReference type="ARBA" id="ARBA00004239"/>
    </source>
</evidence>
<dbReference type="GO" id="GO:0006508">
    <property type="term" value="P:proteolysis"/>
    <property type="evidence" value="ECO:0007669"/>
    <property type="project" value="UniProtKB-KW"/>
</dbReference>
<dbReference type="FunFam" id="3.40.50.200:FF:000015">
    <property type="entry name" value="Tripeptidyl peptidase A"/>
    <property type="match status" value="1"/>
</dbReference>
<sequence>MRFHQLSVLSALAAVPFADSESPLPPPWHNIRVKHTWNAVPPNWEALGHPPNGTTIDLHVALKPHYENALVDALYGAHLSKEQVAQLVAPHPDTLELIKSWLGHHSVPSLSISTTHGGSWLKLTGIPVSQANELLGASYQVYRRIGTNDSTILRTVGYGLPSVLHSHVQTVIPTTYFASTGTLRQIPQRRTVGETANMATRERVTSLSTREVEVNPSVLRSLYQTAEYVPAATDRNMLGVSGFLESYPSPADLREFMSECREDAIGATFEVVQINGGEYDPSKPDAEANLNLQYTEAIAFPTPHTFYCTGGGISVDDDDNEPASDDMWLQWVYYVLDLEDIPQTISTSYGDYETSLPPEYADTLCDLFAQLGARGASVIFASGNDGVGKGDCLVQGASGVHFIPGFPASCPFVTSVGGTMDIPESAAPFSGGGFSNYFSQPPYQSVAVPAFLRQLGDKYDGYYNAEGRGFPDISAQAVNFFIIDNNESYSVEGTSCSAPTVAGIISLLNDYLLATNRRPLGFLNPWLYGIGIDGLNDITSGSNPGCGTDGFMAIVGWDPVTGLGTPDFLRLQSTLASFPR</sequence>
<dbReference type="CDD" id="cd11377">
    <property type="entry name" value="Pro-peptidase_S53"/>
    <property type="match status" value="1"/>
</dbReference>
<evidence type="ECO:0000256" key="9">
    <source>
        <dbReference type="ARBA" id="ARBA00022801"/>
    </source>
</evidence>
<dbReference type="CDD" id="cd04056">
    <property type="entry name" value="Peptidases_S53"/>
    <property type="match status" value="1"/>
</dbReference>
<dbReference type="Gene3D" id="3.40.50.200">
    <property type="entry name" value="Peptidase S8/S53 domain"/>
    <property type="match status" value="1"/>
</dbReference>
<evidence type="ECO:0000313" key="19">
    <source>
        <dbReference type="Proteomes" id="UP001201163"/>
    </source>
</evidence>
<comment type="function">
    <text evidence="2">Secreted tripeptidyl-peptidase which degrades proteins at acidic pHs and is involved in virulence.</text>
</comment>
<evidence type="ECO:0000259" key="17">
    <source>
        <dbReference type="PROSITE" id="PS51695"/>
    </source>
</evidence>
<dbReference type="InterPro" id="IPR050819">
    <property type="entry name" value="Tripeptidyl-peptidase_I"/>
</dbReference>
<keyword evidence="10" id="KW-0720">Serine protease</keyword>
<feature type="signal peptide" evidence="16">
    <location>
        <begin position="1"/>
        <end position="20"/>
    </location>
</feature>
<dbReference type="InterPro" id="IPR036852">
    <property type="entry name" value="Peptidase_S8/S53_dom_sf"/>
</dbReference>
<dbReference type="AlphaFoldDB" id="A0AAD4L5A3"/>
<evidence type="ECO:0000256" key="2">
    <source>
        <dbReference type="ARBA" id="ARBA00002451"/>
    </source>
</evidence>
<proteinExistence type="predicted"/>
<evidence type="ECO:0000256" key="14">
    <source>
        <dbReference type="ARBA" id="ARBA00023180"/>
    </source>
</evidence>
<evidence type="ECO:0000256" key="7">
    <source>
        <dbReference type="ARBA" id="ARBA00022723"/>
    </source>
</evidence>
<evidence type="ECO:0000256" key="8">
    <source>
        <dbReference type="ARBA" id="ARBA00022729"/>
    </source>
</evidence>
<dbReference type="SUPFAM" id="SSF52743">
    <property type="entry name" value="Subtilisin-like"/>
    <property type="match status" value="1"/>
</dbReference>
<accession>A0AAD4L5A3</accession>
<comment type="cofactor">
    <cofactor evidence="15">
        <name>Ca(2+)</name>
        <dbReference type="ChEBI" id="CHEBI:29108"/>
    </cofactor>
    <text evidence="15">Binds 1 Ca(2+) ion per subunit.</text>
</comment>
<dbReference type="GO" id="GO:0005576">
    <property type="term" value="C:extracellular region"/>
    <property type="evidence" value="ECO:0007669"/>
    <property type="project" value="UniProtKB-SubCell"/>
</dbReference>
<keyword evidence="11 15" id="KW-0106">Calcium</keyword>
<keyword evidence="7 15" id="KW-0479">Metal-binding</keyword>
<dbReference type="InterPro" id="IPR030400">
    <property type="entry name" value="Sedolisin_dom"/>
</dbReference>
<dbReference type="InterPro" id="IPR000209">
    <property type="entry name" value="Peptidase_S8/S53_dom"/>
</dbReference>
<comment type="caution">
    <text evidence="15">Lacks conserved residue(s) required for the propagation of feature annotation.</text>
</comment>
<dbReference type="Proteomes" id="UP001201163">
    <property type="component" value="Unassembled WGS sequence"/>
</dbReference>
<feature type="chain" id="PRO_5042160490" description="tripeptidyl-peptidase II" evidence="16">
    <location>
        <begin position="21"/>
        <end position="580"/>
    </location>
</feature>
<keyword evidence="12" id="KW-0843">Virulence</keyword>
<dbReference type="SMART" id="SM00944">
    <property type="entry name" value="Pro-kuma_activ"/>
    <property type="match status" value="1"/>
</dbReference>
<dbReference type="InterPro" id="IPR023828">
    <property type="entry name" value="Peptidase_S8_Ser-AS"/>
</dbReference>
<dbReference type="EMBL" id="JAKELL010000134">
    <property type="protein sequence ID" value="KAH8980555.1"/>
    <property type="molecule type" value="Genomic_DNA"/>
</dbReference>
<evidence type="ECO:0000256" key="16">
    <source>
        <dbReference type="SAM" id="SignalP"/>
    </source>
</evidence>
<evidence type="ECO:0000256" key="6">
    <source>
        <dbReference type="ARBA" id="ARBA00022670"/>
    </source>
</evidence>
<feature type="binding site" evidence="15">
    <location>
        <position position="538"/>
    </location>
    <ligand>
        <name>Ca(2+)</name>
        <dbReference type="ChEBI" id="CHEBI:29108"/>
    </ligand>
</feature>
<keyword evidence="6" id="KW-0645">Protease</keyword>
<protein>
    <recommendedName>
        <fullName evidence="4">tripeptidyl-peptidase II</fullName>
        <ecNumber evidence="4">3.4.14.10</ecNumber>
    </recommendedName>
</protein>
<dbReference type="Pfam" id="PF00082">
    <property type="entry name" value="Peptidase_S8"/>
    <property type="match status" value="1"/>
</dbReference>
<dbReference type="GO" id="GO:0008240">
    <property type="term" value="F:tripeptidyl-peptidase activity"/>
    <property type="evidence" value="ECO:0007669"/>
    <property type="project" value="UniProtKB-EC"/>
</dbReference>
<name>A0AAD4L5A3_9AGAM</name>
<evidence type="ECO:0000313" key="18">
    <source>
        <dbReference type="EMBL" id="KAH8980555.1"/>
    </source>
</evidence>
<evidence type="ECO:0000256" key="11">
    <source>
        <dbReference type="ARBA" id="ARBA00022837"/>
    </source>
</evidence>
<keyword evidence="19" id="KW-1185">Reference proteome</keyword>
<feature type="binding site" evidence="15">
    <location>
        <position position="556"/>
    </location>
    <ligand>
        <name>Ca(2+)</name>
        <dbReference type="ChEBI" id="CHEBI:29108"/>
    </ligand>
</feature>
<evidence type="ECO:0000256" key="5">
    <source>
        <dbReference type="ARBA" id="ARBA00022525"/>
    </source>
</evidence>
<dbReference type="GO" id="GO:0004252">
    <property type="term" value="F:serine-type endopeptidase activity"/>
    <property type="evidence" value="ECO:0007669"/>
    <property type="project" value="InterPro"/>
</dbReference>
<keyword evidence="9" id="KW-0378">Hydrolase</keyword>
<gene>
    <name evidence="18" type="ORF">EDB92DRAFT_2118392</name>
</gene>
<evidence type="ECO:0000256" key="12">
    <source>
        <dbReference type="ARBA" id="ARBA00023026"/>
    </source>
</evidence>
<dbReference type="SUPFAM" id="SSF54897">
    <property type="entry name" value="Protease propeptides/inhibitors"/>
    <property type="match status" value="1"/>
</dbReference>
<keyword evidence="14" id="KW-0325">Glycoprotein</keyword>
<evidence type="ECO:0000256" key="1">
    <source>
        <dbReference type="ARBA" id="ARBA00001910"/>
    </source>
</evidence>
<evidence type="ECO:0000256" key="10">
    <source>
        <dbReference type="ARBA" id="ARBA00022825"/>
    </source>
</evidence>
<feature type="domain" description="Peptidase S53" evidence="17">
    <location>
        <begin position="213"/>
        <end position="578"/>
    </location>
</feature>
<dbReference type="Pfam" id="PF09286">
    <property type="entry name" value="Pro-kuma_activ"/>
    <property type="match status" value="1"/>
</dbReference>